<keyword evidence="1" id="KW-0812">Transmembrane</keyword>
<organism evidence="2 3">
    <name type="scientific">Terrisporobacter muris</name>
    <dbReference type="NCBI Taxonomy" id="2963284"/>
    <lineage>
        <taxon>Bacteria</taxon>
        <taxon>Bacillati</taxon>
        <taxon>Bacillota</taxon>
        <taxon>Clostridia</taxon>
        <taxon>Peptostreptococcales</taxon>
        <taxon>Peptostreptococcaceae</taxon>
        <taxon>Terrisporobacter</taxon>
    </lineage>
</organism>
<feature type="transmembrane region" description="Helical" evidence="1">
    <location>
        <begin position="95"/>
        <end position="117"/>
    </location>
</feature>
<sequence length="217" mass="24374">MEDNKVLSRKEKLERFFMPLGMVGVIFYLVHTILGNILWPEYNPITMDISSLTADGASNQGILRVFTMIYGICMVLFIIGMIIKSDRKYHLGTRTGYVVLLGMEVISLFGYTAFPLVGDKTVMNFQNMMHITVTVAVVVTTIASGFTLAYGYLVQEKMKNLGKFILIMAIIITLCGIISPISIVMGLNILGLTERLVIYSLQTLMFVLSFYYTKCDK</sequence>
<comment type="caution">
    <text evidence="2">The sequence shown here is derived from an EMBL/GenBank/DDBJ whole genome shotgun (WGS) entry which is preliminary data.</text>
</comment>
<accession>A0A9X2S381</accession>
<dbReference type="InterPro" id="IPR009339">
    <property type="entry name" value="DUF998"/>
</dbReference>
<protein>
    <submittedName>
        <fullName evidence="2">DUF998 domain-containing protein</fullName>
    </submittedName>
</protein>
<dbReference type="Pfam" id="PF06197">
    <property type="entry name" value="DUF998"/>
    <property type="match status" value="1"/>
</dbReference>
<dbReference type="EMBL" id="JANKBY010000079">
    <property type="protein sequence ID" value="MCR1822797.1"/>
    <property type="molecule type" value="Genomic_DNA"/>
</dbReference>
<keyword evidence="1" id="KW-1133">Transmembrane helix</keyword>
<feature type="transmembrane region" description="Helical" evidence="1">
    <location>
        <begin position="165"/>
        <end position="190"/>
    </location>
</feature>
<proteinExistence type="predicted"/>
<keyword evidence="1" id="KW-0472">Membrane</keyword>
<dbReference type="RefSeq" id="WP_257560383.1">
    <property type="nucleotide sequence ID" value="NZ_JANKBY010000079.1"/>
</dbReference>
<feature type="transmembrane region" description="Helical" evidence="1">
    <location>
        <begin position="196"/>
        <end position="213"/>
    </location>
</feature>
<feature type="transmembrane region" description="Helical" evidence="1">
    <location>
        <begin position="129"/>
        <end position="153"/>
    </location>
</feature>
<reference evidence="2" key="1">
    <citation type="submission" date="2022-07" db="EMBL/GenBank/DDBJ databases">
        <title>Enhanced cultured diversity of the mouse gut microbiota enables custom-made synthetic communities.</title>
        <authorList>
            <person name="Afrizal A."/>
        </authorList>
    </citation>
    <scope>NUCLEOTIDE SEQUENCE</scope>
    <source>
        <strain evidence="2">DSM 29186</strain>
    </source>
</reference>
<evidence type="ECO:0000256" key="1">
    <source>
        <dbReference type="SAM" id="Phobius"/>
    </source>
</evidence>
<dbReference type="Proteomes" id="UP001140817">
    <property type="component" value="Unassembled WGS sequence"/>
</dbReference>
<gene>
    <name evidence="2" type="ORF">NSA58_08355</name>
</gene>
<keyword evidence="3" id="KW-1185">Reference proteome</keyword>
<dbReference type="AlphaFoldDB" id="A0A9X2S381"/>
<evidence type="ECO:0000313" key="3">
    <source>
        <dbReference type="Proteomes" id="UP001140817"/>
    </source>
</evidence>
<name>A0A9X2S381_9FIRM</name>
<evidence type="ECO:0000313" key="2">
    <source>
        <dbReference type="EMBL" id="MCR1822797.1"/>
    </source>
</evidence>
<feature type="transmembrane region" description="Helical" evidence="1">
    <location>
        <begin position="20"/>
        <end position="42"/>
    </location>
</feature>
<feature type="transmembrane region" description="Helical" evidence="1">
    <location>
        <begin position="62"/>
        <end position="83"/>
    </location>
</feature>